<name>A0A1S8J8I6_ENTFC</name>
<evidence type="ECO:0000313" key="2">
    <source>
        <dbReference type="Proteomes" id="UP000191171"/>
    </source>
</evidence>
<gene>
    <name evidence="1" type="ORF">B1P95_12245</name>
</gene>
<comment type="caution">
    <text evidence="1">The sequence shown here is derived from an EMBL/GenBank/DDBJ whole genome shotgun (WGS) entry which is preliminary data.</text>
</comment>
<dbReference type="AlphaFoldDB" id="A0A1S8J8I6"/>
<organism evidence="1 2">
    <name type="scientific">Enterococcus faecium</name>
    <name type="common">Streptococcus faecium</name>
    <dbReference type="NCBI Taxonomy" id="1352"/>
    <lineage>
        <taxon>Bacteria</taxon>
        <taxon>Bacillati</taxon>
        <taxon>Bacillota</taxon>
        <taxon>Bacilli</taxon>
        <taxon>Lactobacillales</taxon>
        <taxon>Enterococcaceae</taxon>
        <taxon>Enterococcus</taxon>
    </lineage>
</organism>
<dbReference type="Proteomes" id="UP000191171">
    <property type="component" value="Unassembled WGS sequence"/>
</dbReference>
<accession>A0A1S8J8I6</accession>
<proteinExistence type="predicted"/>
<sequence>MVQNSQKWLKTVIEKKEKALDIQGLFTNFRFPRKFSVFIF</sequence>
<protein>
    <submittedName>
        <fullName evidence="1">Uncharacterized protein</fullName>
    </submittedName>
</protein>
<reference evidence="1 2" key="1">
    <citation type="submission" date="2017-02" db="EMBL/GenBank/DDBJ databases">
        <title>Clonality and virulence of isolates of VRE in Hematopoietic Stem Cell Transplanted (HSCT) patients.</title>
        <authorList>
            <person name="Marchi A.P."/>
            <person name="Martins R.C."/>
            <person name="Marie S.K."/>
            <person name="Levin A.S."/>
            <person name="Costa S.F."/>
        </authorList>
    </citation>
    <scope>NUCLEOTIDE SEQUENCE [LARGE SCALE GENOMIC DNA]</scope>
    <source>
        <strain evidence="1 2">LIM1759</strain>
    </source>
</reference>
<dbReference type="EMBL" id="MVGJ01000080">
    <property type="protein sequence ID" value="OOL80205.1"/>
    <property type="molecule type" value="Genomic_DNA"/>
</dbReference>
<evidence type="ECO:0000313" key="1">
    <source>
        <dbReference type="EMBL" id="OOL80205.1"/>
    </source>
</evidence>